<evidence type="ECO:0000256" key="9">
    <source>
        <dbReference type="ARBA" id="ARBA00023136"/>
    </source>
</evidence>
<keyword evidence="4 10" id="KW-0812">Transmembrane</keyword>
<dbReference type="GO" id="GO:0016787">
    <property type="term" value="F:hydrolase activity"/>
    <property type="evidence" value="ECO:0007669"/>
    <property type="project" value="UniProtKB-KW"/>
</dbReference>
<comment type="subcellular location">
    <subcellularLocation>
        <location evidence="1">Cell membrane</location>
        <topology evidence="1">Single-pass membrane protein</topology>
    </subcellularLocation>
</comment>
<dbReference type="PANTHER" id="PTHR40765">
    <property type="entry name" value="ESX-2 SECRETION SYSTEM ATPASE ECCB2"/>
    <property type="match status" value="1"/>
</dbReference>
<evidence type="ECO:0000256" key="8">
    <source>
        <dbReference type="ARBA" id="ARBA00022989"/>
    </source>
</evidence>
<dbReference type="PANTHER" id="PTHR40765:SF2">
    <property type="entry name" value="ESX-2 SECRETION SYSTEM ATPASE ECCB2"/>
    <property type="match status" value="1"/>
</dbReference>
<dbReference type="AlphaFoldDB" id="A0A1C4VND3"/>
<dbReference type="Gene3D" id="3.30.2390.20">
    <property type="entry name" value="Type VII secretion system EccB, repeat 1 domain"/>
    <property type="match status" value="1"/>
</dbReference>
<evidence type="ECO:0000256" key="5">
    <source>
        <dbReference type="ARBA" id="ARBA00022741"/>
    </source>
</evidence>
<dbReference type="Proteomes" id="UP000183585">
    <property type="component" value="Unassembled WGS sequence"/>
</dbReference>
<keyword evidence="5" id="KW-0547">Nucleotide-binding</keyword>
<dbReference type="InterPro" id="IPR007795">
    <property type="entry name" value="T7SS_EccB"/>
</dbReference>
<evidence type="ECO:0000256" key="1">
    <source>
        <dbReference type="ARBA" id="ARBA00004162"/>
    </source>
</evidence>
<dbReference type="GO" id="GO:0005576">
    <property type="term" value="C:extracellular region"/>
    <property type="evidence" value="ECO:0007669"/>
    <property type="project" value="TreeGrafter"/>
</dbReference>
<gene>
    <name evidence="11" type="ORF">GA0070563_102405</name>
</gene>
<dbReference type="EMBL" id="FMCT01000002">
    <property type="protein sequence ID" value="SCE85524.1"/>
    <property type="molecule type" value="Genomic_DNA"/>
</dbReference>
<keyword evidence="12" id="KW-1185">Reference proteome</keyword>
<feature type="transmembrane region" description="Helical" evidence="10">
    <location>
        <begin position="37"/>
        <end position="61"/>
    </location>
</feature>
<evidence type="ECO:0000256" key="10">
    <source>
        <dbReference type="SAM" id="Phobius"/>
    </source>
</evidence>
<dbReference type="Gene3D" id="2.40.50.910">
    <property type="entry name" value="Type VII secretion system EccB, repeat 3 domain"/>
    <property type="match status" value="1"/>
</dbReference>
<evidence type="ECO:0000256" key="7">
    <source>
        <dbReference type="ARBA" id="ARBA00022840"/>
    </source>
</evidence>
<protein>
    <submittedName>
        <fullName evidence="11">Type VII secretion protein EccB</fullName>
    </submittedName>
</protein>
<organism evidence="11 12">
    <name type="scientific">Micromonospora carbonacea</name>
    <dbReference type="NCBI Taxonomy" id="47853"/>
    <lineage>
        <taxon>Bacteria</taxon>
        <taxon>Bacillati</taxon>
        <taxon>Actinomycetota</taxon>
        <taxon>Actinomycetes</taxon>
        <taxon>Micromonosporales</taxon>
        <taxon>Micromonosporaceae</taxon>
        <taxon>Micromonospora</taxon>
    </lineage>
</organism>
<dbReference type="NCBIfam" id="TIGR03919">
    <property type="entry name" value="T7SS_EccB"/>
    <property type="match status" value="1"/>
</dbReference>
<dbReference type="GO" id="GO:0005524">
    <property type="term" value="F:ATP binding"/>
    <property type="evidence" value="ECO:0007669"/>
    <property type="project" value="UniProtKB-KW"/>
</dbReference>
<dbReference type="GO" id="GO:0005886">
    <property type="term" value="C:plasma membrane"/>
    <property type="evidence" value="ECO:0007669"/>
    <property type="project" value="UniProtKB-SubCell"/>
</dbReference>
<dbReference type="InterPro" id="IPR042485">
    <property type="entry name" value="T7SS_EccB_R3"/>
</dbReference>
<evidence type="ECO:0000313" key="12">
    <source>
        <dbReference type="Proteomes" id="UP000183585"/>
    </source>
</evidence>
<dbReference type="STRING" id="47853.TK50_28515"/>
<dbReference type="Pfam" id="PF05108">
    <property type="entry name" value="T7SS_ESX1_EccB"/>
    <property type="match status" value="1"/>
</dbReference>
<keyword evidence="6" id="KW-0378">Hydrolase</keyword>
<keyword evidence="3" id="KW-1003">Cell membrane</keyword>
<keyword evidence="9 10" id="KW-0472">Membrane</keyword>
<keyword evidence="7" id="KW-0067">ATP-binding</keyword>
<evidence type="ECO:0000256" key="3">
    <source>
        <dbReference type="ARBA" id="ARBA00022475"/>
    </source>
</evidence>
<sequence>MPSRQDQLHSYQFTVQRAVAALVMRETDPARSPFRRLAGAGLASVLVAAIALGGFALYGLFAGGGTRWRDAGAVIVEKESGARFVYRDQKLHPVLNYASALLIIGAERAKTVLVSRRSIEGVPRGLPLGIPDAPDSLPDRARLSTAGWTVCSAAPAAERAAAGAEPAAPRSAVLIGTAATGGQALGDDAILLRHPDGGLHLVWHARRYLLRDAGRVLAALAATRQRAVPAAPALINSIPAGADLAPPDLPGLGQPSPRVPGAAVGDVFLVRNSGGGRQYAVALTGGLAGVTELQATLLLARTGQGEPEAMTLGRFAALPKLPDLVPAGPAAPPPAPPRLAAADPGALCVRVGDDAGAGDDAGVGDVRLGVTLPDLSDSPQAAGGPAVADHVVVEPGHGAVVESVAAPGATGGALCVVTDLGRRYVLADPAVLGMLGYRDVRPVRLPAGLVSLVPAGSPLDPAAARSAGE</sequence>
<comment type="similarity">
    <text evidence="2">Belongs to the EccB family.</text>
</comment>
<dbReference type="RefSeq" id="WP_074473201.1">
    <property type="nucleotide sequence ID" value="NZ_FMCT01000002.1"/>
</dbReference>
<name>A0A1C4VND3_9ACTN</name>
<proteinExistence type="inferred from homology"/>
<evidence type="ECO:0000256" key="2">
    <source>
        <dbReference type="ARBA" id="ARBA00008149"/>
    </source>
</evidence>
<evidence type="ECO:0000256" key="4">
    <source>
        <dbReference type="ARBA" id="ARBA00022692"/>
    </source>
</evidence>
<accession>A0A1C4VND3</accession>
<evidence type="ECO:0000256" key="6">
    <source>
        <dbReference type="ARBA" id="ARBA00022801"/>
    </source>
</evidence>
<dbReference type="InterPro" id="IPR044857">
    <property type="entry name" value="T7SS_EccB_R1"/>
</dbReference>
<reference evidence="12" key="1">
    <citation type="submission" date="2016-06" db="EMBL/GenBank/DDBJ databases">
        <authorList>
            <person name="Varghese N."/>
            <person name="Submissions Spin"/>
        </authorList>
    </citation>
    <scope>NUCLEOTIDE SEQUENCE [LARGE SCALE GENOMIC DNA]</scope>
    <source>
        <strain evidence="12">DSM 43168</strain>
    </source>
</reference>
<keyword evidence="8 10" id="KW-1133">Transmembrane helix</keyword>
<evidence type="ECO:0000313" key="11">
    <source>
        <dbReference type="EMBL" id="SCE85524.1"/>
    </source>
</evidence>